<reference evidence="1 2" key="1">
    <citation type="journal article" date="2014" name="Antonie Van Leeuwenhoek">
        <title>Roseivivax atlanticus sp. nov., isolated from surface seawater of the Atlantic Ocean.</title>
        <authorList>
            <person name="Li G."/>
            <person name="Lai Q."/>
            <person name="Liu X."/>
            <person name="Sun F."/>
            <person name="Shao Z."/>
        </authorList>
    </citation>
    <scope>NUCLEOTIDE SEQUENCE [LARGE SCALE GENOMIC DNA]</scope>
    <source>
        <strain evidence="1 2">22II-s10s</strain>
    </source>
</reference>
<sequence>MSLFSKLFGGGGGQKAAPAADPVEYMGFRITPAPLSEEGGFRLAARIEGPDGQEHQLVRADLLRDRDEAEAASVAKAQQLIDQMGVRLFD</sequence>
<dbReference type="EMBL" id="AQQW01000010">
    <property type="protein sequence ID" value="ETW11705.1"/>
    <property type="molecule type" value="Genomic_DNA"/>
</dbReference>
<gene>
    <name evidence="1" type="ORF">ATO8_15698</name>
</gene>
<accession>W4HI72</accession>
<evidence type="ECO:0000313" key="1">
    <source>
        <dbReference type="EMBL" id="ETW11705.1"/>
    </source>
</evidence>
<dbReference type="STRING" id="1379903.ATO8_15698"/>
<proteinExistence type="predicted"/>
<dbReference type="Proteomes" id="UP000019063">
    <property type="component" value="Unassembled WGS sequence"/>
</dbReference>
<dbReference type="eggNOG" id="COG5453">
    <property type="taxonomic scope" value="Bacteria"/>
</dbReference>
<evidence type="ECO:0000313" key="2">
    <source>
        <dbReference type="Proteomes" id="UP000019063"/>
    </source>
</evidence>
<comment type="caution">
    <text evidence="1">The sequence shown here is derived from an EMBL/GenBank/DDBJ whole genome shotgun (WGS) entry which is preliminary data.</text>
</comment>
<dbReference type="InterPro" id="IPR018772">
    <property type="entry name" value="Transcription_activator_HlyU"/>
</dbReference>
<dbReference type="AlphaFoldDB" id="W4HI72"/>
<dbReference type="RefSeq" id="WP_043845826.1">
    <property type="nucleotide sequence ID" value="NZ_AQQW01000010.1"/>
</dbReference>
<organism evidence="1 2">
    <name type="scientific">Roseivivax marinus</name>
    <dbReference type="NCBI Taxonomy" id="1379903"/>
    <lineage>
        <taxon>Bacteria</taxon>
        <taxon>Pseudomonadati</taxon>
        <taxon>Pseudomonadota</taxon>
        <taxon>Alphaproteobacteria</taxon>
        <taxon>Rhodobacterales</taxon>
        <taxon>Roseobacteraceae</taxon>
        <taxon>Roseivivax</taxon>
    </lineage>
</organism>
<name>W4HI72_9RHOB</name>
<protein>
    <submittedName>
        <fullName evidence="1">Transcriptional activator HlyU</fullName>
    </submittedName>
</protein>
<keyword evidence="2" id="KW-1185">Reference proteome</keyword>
<dbReference type="Pfam" id="PF10115">
    <property type="entry name" value="HlyU"/>
    <property type="match status" value="1"/>
</dbReference>